<evidence type="ECO:0000256" key="2">
    <source>
        <dbReference type="ARBA" id="ARBA00022448"/>
    </source>
</evidence>
<dbReference type="PANTHER" id="PTHR23517">
    <property type="entry name" value="RESISTANCE PROTEIN MDTM, PUTATIVE-RELATED-RELATED"/>
    <property type="match status" value="1"/>
</dbReference>
<dbReference type="SUPFAM" id="SSF103473">
    <property type="entry name" value="MFS general substrate transporter"/>
    <property type="match status" value="1"/>
</dbReference>
<dbReference type="InterPro" id="IPR050171">
    <property type="entry name" value="MFS_Transporters"/>
</dbReference>
<dbReference type="OrthoDB" id="3177957at2"/>
<protein>
    <submittedName>
        <fullName evidence="9">MFS transporter</fullName>
    </submittedName>
</protein>
<feature type="domain" description="Major facilitator superfamily (MFS) profile" evidence="8">
    <location>
        <begin position="22"/>
        <end position="411"/>
    </location>
</feature>
<dbReference type="PROSITE" id="PS50850">
    <property type="entry name" value="MFS"/>
    <property type="match status" value="1"/>
</dbReference>
<comment type="subcellular location">
    <subcellularLocation>
        <location evidence="1">Cell membrane</location>
        <topology evidence="1">Multi-pass membrane protein</topology>
    </subcellularLocation>
</comment>
<dbReference type="InterPro" id="IPR036259">
    <property type="entry name" value="MFS_trans_sf"/>
</dbReference>
<feature type="transmembrane region" description="Helical" evidence="7">
    <location>
        <begin position="31"/>
        <end position="55"/>
    </location>
</feature>
<feature type="transmembrane region" description="Helical" evidence="7">
    <location>
        <begin position="96"/>
        <end position="115"/>
    </location>
</feature>
<keyword evidence="10" id="KW-1185">Reference proteome</keyword>
<keyword evidence="3" id="KW-1003">Cell membrane</keyword>
<accession>A0A3M8APG3</accession>
<reference evidence="9 10" key="1">
    <citation type="submission" date="2018-10" db="EMBL/GenBank/DDBJ databases">
        <title>Isolation, diversity and antibacterial activity of antinobacteria from the wheat rhizosphere soil.</title>
        <authorList>
            <person name="Sun T."/>
        </authorList>
    </citation>
    <scope>NUCLEOTIDE SEQUENCE [LARGE SCALE GENOMIC DNA]</scope>
    <source>
        <strain evidence="9 10">SJ-23</strain>
    </source>
</reference>
<keyword evidence="4 7" id="KW-0812">Transmembrane</keyword>
<dbReference type="AlphaFoldDB" id="A0A3M8APG3"/>
<keyword evidence="5 7" id="KW-1133">Transmembrane helix</keyword>
<dbReference type="PANTHER" id="PTHR23517:SF13">
    <property type="entry name" value="MAJOR FACILITATOR SUPERFAMILY MFS_1"/>
    <property type="match status" value="1"/>
</dbReference>
<feature type="transmembrane region" description="Helical" evidence="7">
    <location>
        <begin position="227"/>
        <end position="254"/>
    </location>
</feature>
<evidence type="ECO:0000313" key="9">
    <source>
        <dbReference type="EMBL" id="RNB52405.1"/>
    </source>
</evidence>
<sequence>MDIRIQHAKLAKPTQVDRKAVVVTLSQRGSFWTAASVAGLALWASAAPTVVYPLYAQQWALPPAVTTAIFAVYPIVLVPVLIVFGNLSDVIGRRAVILLGLAALGAGSVAFGLAPDLTWVFIGRALMGVGVGLSLSPATAAMVEFGGRDGARRAGPATTAATATGLALATIVGGALVQYAPEPLRLSFWVLTAITVAVGVAAFLLPRHTRDESAGPWRPRLPRMPRAGRSAFVAGTLGVSAAYAMGAVFLALGAQIARELVRSDNAFVDGAIISLSAVTIGVVAVAARGVPARRSVTIGPLLAVVGLGLLVVAGLAHSLPAFIASSLVAGAGYALMFSGGLGLVTASAPTHHRASVISAAYVVGYLVQAVAALGLGVIATSSGLQFALELGVPVILLLGIGALVVANAPQRVPVAA</sequence>
<evidence type="ECO:0000256" key="4">
    <source>
        <dbReference type="ARBA" id="ARBA00022692"/>
    </source>
</evidence>
<evidence type="ECO:0000259" key="8">
    <source>
        <dbReference type="PROSITE" id="PS50850"/>
    </source>
</evidence>
<dbReference type="InterPro" id="IPR020846">
    <property type="entry name" value="MFS_dom"/>
</dbReference>
<feature type="transmembrane region" description="Helical" evidence="7">
    <location>
        <begin position="121"/>
        <end position="145"/>
    </location>
</feature>
<feature type="transmembrane region" description="Helical" evidence="7">
    <location>
        <begin position="157"/>
        <end position="180"/>
    </location>
</feature>
<feature type="transmembrane region" description="Helical" evidence="7">
    <location>
        <begin position="356"/>
        <end position="380"/>
    </location>
</feature>
<evidence type="ECO:0000256" key="5">
    <source>
        <dbReference type="ARBA" id="ARBA00022989"/>
    </source>
</evidence>
<gene>
    <name evidence="9" type="ORF">EDM22_01515</name>
</gene>
<feature type="transmembrane region" description="Helical" evidence="7">
    <location>
        <begin position="61"/>
        <end position="84"/>
    </location>
</feature>
<dbReference type="Pfam" id="PF07690">
    <property type="entry name" value="MFS_1"/>
    <property type="match status" value="1"/>
</dbReference>
<evidence type="ECO:0000256" key="3">
    <source>
        <dbReference type="ARBA" id="ARBA00022475"/>
    </source>
</evidence>
<evidence type="ECO:0000256" key="1">
    <source>
        <dbReference type="ARBA" id="ARBA00004651"/>
    </source>
</evidence>
<keyword evidence="6 7" id="KW-0472">Membrane</keyword>
<dbReference type="Gene3D" id="1.20.1250.20">
    <property type="entry name" value="MFS general substrate transporter like domains"/>
    <property type="match status" value="1"/>
</dbReference>
<feature type="transmembrane region" description="Helical" evidence="7">
    <location>
        <begin position="322"/>
        <end position="344"/>
    </location>
</feature>
<dbReference type="InterPro" id="IPR011701">
    <property type="entry name" value="MFS"/>
</dbReference>
<evidence type="ECO:0000313" key="10">
    <source>
        <dbReference type="Proteomes" id="UP000275048"/>
    </source>
</evidence>
<dbReference type="GO" id="GO:0005886">
    <property type="term" value="C:plasma membrane"/>
    <property type="evidence" value="ECO:0007669"/>
    <property type="project" value="UniProtKB-SubCell"/>
</dbReference>
<feature type="transmembrane region" description="Helical" evidence="7">
    <location>
        <begin position="266"/>
        <end position="286"/>
    </location>
</feature>
<proteinExistence type="predicted"/>
<organism evidence="9 10">
    <name type="scientific">Agromyces tardus</name>
    <dbReference type="NCBI Taxonomy" id="2583849"/>
    <lineage>
        <taxon>Bacteria</taxon>
        <taxon>Bacillati</taxon>
        <taxon>Actinomycetota</taxon>
        <taxon>Actinomycetes</taxon>
        <taxon>Micrococcales</taxon>
        <taxon>Microbacteriaceae</taxon>
        <taxon>Agromyces</taxon>
    </lineage>
</organism>
<dbReference type="EMBL" id="RHHB01000001">
    <property type="protein sequence ID" value="RNB52405.1"/>
    <property type="molecule type" value="Genomic_DNA"/>
</dbReference>
<keyword evidence="2" id="KW-0813">Transport</keyword>
<feature type="transmembrane region" description="Helical" evidence="7">
    <location>
        <begin position="386"/>
        <end position="406"/>
    </location>
</feature>
<evidence type="ECO:0000256" key="7">
    <source>
        <dbReference type="SAM" id="Phobius"/>
    </source>
</evidence>
<dbReference type="Proteomes" id="UP000275048">
    <property type="component" value="Unassembled WGS sequence"/>
</dbReference>
<feature type="transmembrane region" description="Helical" evidence="7">
    <location>
        <begin position="186"/>
        <end position="206"/>
    </location>
</feature>
<name>A0A3M8APG3_9MICO</name>
<dbReference type="GO" id="GO:0022857">
    <property type="term" value="F:transmembrane transporter activity"/>
    <property type="evidence" value="ECO:0007669"/>
    <property type="project" value="InterPro"/>
</dbReference>
<comment type="caution">
    <text evidence="9">The sequence shown here is derived from an EMBL/GenBank/DDBJ whole genome shotgun (WGS) entry which is preliminary data.</text>
</comment>
<feature type="transmembrane region" description="Helical" evidence="7">
    <location>
        <begin position="298"/>
        <end position="316"/>
    </location>
</feature>
<evidence type="ECO:0000256" key="6">
    <source>
        <dbReference type="ARBA" id="ARBA00023136"/>
    </source>
</evidence>